<dbReference type="Gene3D" id="6.10.250.690">
    <property type="match status" value="1"/>
</dbReference>
<dbReference type="CDD" id="cd00383">
    <property type="entry name" value="trans_reg_C"/>
    <property type="match status" value="1"/>
</dbReference>
<dbReference type="RefSeq" id="WP_269882217.1">
    <property type="nucleotide sequence ID" value="NZ_JAQAGZ010000009.1"/>
</dbReference>
<accession>A0ABT4Q9Y5</accession>
<keyword evidence="2" id="KW-0902">Two-component regulatory system</keyword>
<dbReference type="SUPFAM" id="SSF46894">
    <property type="entry name" value="C-terminal effector domain of the bipartite response regulators"/>
    <property type="match status" value="1"/>
</dbReference>
<dbReference type="PANTHER" id="PTHR48111:SF40">
    <property type="entry name" value="PHOSPHATE REGULON TRANSCRIPTIONAL REGULATORY PROTEIN PHOB"/>
    <property type="match status" value="1"/>
</dbReference>
<evidence type="ECO:0000256" key="3">
    <source>
        <dbReference type="ARBA" id="ARBA00023015"/>
    </source>
</evidence>
<evidence type="ECO:0000256" key="5">
    <source>
        <dbReference type="ARBA" id="ARBA00023163"/>
    </source>
</evidence>
<feature type="modified residue" description="4-aspartylphosphate" evidence="6">
    <location>
        <position position="73"/>
    </location>
</feature>
<dbReference type="InterPro" id="IPR039420">
    <property type="entry name" value="WalR-like"/>
</dbReference>
<evidence type="ECO:0000313" key="11">
    <source>
        <dbReference type="Proteomes" id="UP001527882"/>
    </source>
</evidence>
<dbReference type="InterPro" id="IPR001867">
    <property type="entry name" value="OmpR/PhoB-type_DNA-bd"/>
</dbReference>
<evidence type="ECO:0000256" key="4">
    <source>
        <dbReference type="ARBA" id="ARBA00023125"/>
    </source>
</evidence>
<dbReference type="PANTHER" id="PTHR48111">
    <property type="entry name" value="REGULATOR OF RPOS"/>
    <property type="match status" value="1"/>
</dbReference>
<dbReference type="SMART" id="SM00862">
    <property type="entry name" value="Trans_reg_C"/>
    <property type="match status" value="1"/>
</dbReference>
<protein>
    <submittedName>
        <fullName evidence="10">Response regulator transcription factor</fullName>
    </submittedName>
</protein>
<dbReference type="InterPro" id="IPR001789">
    <property type="entry name" value="Sig_transdc_resp-reg_receiver"/>
</dbReference>
<dbReference type="EMBL" id="JAQAGZ010000009">
    <property type="protein sequence ID" value="MCZ8513693.1"/>
    <property type="molecule type" value="Genomic_DNA"/>
</dbReference>
<dbReference type="Pfam" id="PF00072">
    <property type="entry name" value="Response_reg"/>
    <property type="match status" value="1"/>
</dbReference>
<evidence type="ECO:0000256" key="1">
    <source>
        <dbReference type="ARBA" id="ARBA00022553"/>
    </source>
</evidence>
<keyword evidence="3" id="KW-0805">Transcription regulation</keyword>
<evidence type="ECO:0000313" key="10">
    <source>
        <dbReference type="EMBL" id="MCZ8513693.1"/>
    </source>
</evidence>
<dbReference type="Proteomes" id="UP001527882">
    <property type="component" value="Unassembled WGS sequence"/>
</dbReference>
<dbReference type="InterPro" id="IPR011006">
    <property type="entry name" value="CheY-like_superfamily"/>
</dbReference>
<evidence type="ECO:0000256" key="7">
    <source>
        <dbReference type="PROSITE-ProRule" id="PRU01091"/>
    </source>
</evidence>
<name>A0ABT4Q9Y5_9BACL</name>
<dbReference type="PROSITE" id="PS50110">
    <property type="entry name" value="RESPONSE_REGULATORY"/>
    <property type="match status" value="1"/>
</dbReference>
<feature type="domain" description="OmpR/PhoB-type" evidence="9">
    <location>
        <begin position="146"/>
        <end position="246"/>
    </location>
</feature>
<dbReference type="PROSITE" id="PS51755">
    <property type="entry name" value="OMPR_PHOB"/>
    <property type="match status" value="1"/>
</dbReference>
<keyword evidence="1 6" id="KW-0597">Phosphoprotein</keyword>
<evidence type="ECO:0000259" key="8">
    <source>
        <dbReference type="PROSITE" id="PS50110"/>
    </source>
</evidence>
<evidence type="ECO:0000259" key="9">
    <source>
        <dbReference type="PROSITE" id="PS51755"/>
    </source>
</evidence>
<gene>
    <name evidence="10" type="ORF">O9H85_14875</name>
</gene>
<dbReference type="Gene3D" id="3.40.50.2300">
    <property type="match status" value="1"/>
</dbReference>
<dbReference type="InterPro" id="IPR036388">
    <property type="entry name" value="WH-like_DNA-bd_sf"/>
</dbReference>
<comment type="caution">
    <text evidence="10">The sequence shown here is derived from an EMBL/GenBank/DDBJ whole genome shotgun (WGS) entry which is preliminary data.</text>
</comment>
<dbReference type="Pfam" id="PF00486">
    <property type="entry name" value="Trans_reg_C"/>
    <property type="match status" value="1"/>
</dbReference>
<dbReference type="SMART" id="SM00448">
    <property type="entry name" value="REC"/>
    <property type="match status" value="1"/>
</dbReference>
<feature type="DNA-binding region" description="OmpR/PhoB-type" evidence="7">
    <location>
        <begin position="146"/>
        <end position="246"/>
    </location>
</feature>
<dbReference type="CDD" id="cd17574">
    <property type="entry name" value="REC_OmpR"/>
    <property type="match status" value="1"/>
</dbReference>
<keyword evidence="4 7" id="KW-0238">DNA-binding</keyword>
<evidence type="ECO:0000256" key="6">
    <source>
        <dbReference type="PROSITE-ProRule" id="PRU00169"/>
    </source>
</evidence>
<sequence>MNLNNGELDLVKGAEDMVVLKGKSILVVEDDPKIRNLVKIYLEKAGYEVWDAEDGLAAKEVFETYDPCFVVMDLMMPRLSGEELCSWIREELKSDIPIIMLTAKVTAEDRIKGLKMGADDYVTKPFSPQELVARVETVLRRTAQRCSKISYKGLTIKPLKGEVKVNGQPLQLTQHEFRLLYFFMRHPNQILTRDQILQELYPNDEKIVVERTIDVHVSKLREKIKELNGKPDFIETIRGMGYRFVAV</sequence>
<organism evidence="10 11">
    <name type="scientific">Paenibacillus gyeongsangnamensis</name>
    <dbReference type="NCBI Taxonomy" id="3388067"/>
    <lineage>
        <taxon>Bacteria</taxon>
        <taxon>Bacillati</taxon>
        <taxon>Bacillota</taxon>
        <taxon>Bacilli</taxon>
        <taxon>Bacillales</taxon>
        <taxon>Paenibacillaceae</taxon>
        <taxon>Paenibacillus</taxon>
    </lineage>
</organism>
<reference evidence="10 11" key="1">
    <citation type="submission" date="2022-12" db="EMBL/GenBank/DDBJ databases">
        <title>Draft genome sequence of Paenibacillus sp. dW9.</title>
        <authorList>
            <person name="Choi E.-W."/>
            <person name="Kim D.-U."/>
        </authorList>
    </citation>
    <scope>NUCLEOTIDE SEQUENCE [LARGE SCALE GENOMIC DNA]</scope>
    <source>
        <strain evidence="11">dW9</strain>
    </source>
</reference>
<dbReference type="Gene3D" id="1.10.10.10">
    <property type="entry name" value="Winged helix-like DNA-binding domain superfamily/Winged helix DNA-binding domain"/>
    <property type="match status" value="1"/>
</dbReference>
<dbReference type="InterPro" id="IPR016032">
    <property type="entry name" value="Sig_transdc_resp-reg_C-effctor"/>
</dbReference>
<keyword evidence="5" id="KW-0804">Transcription</keyword>
<proteinExistence type="predicted"/>
<dbReference type="SUPFAM" id="SSF52172">
    <property type="entry name" value="CheY-like"/>
    <property type="match status" value="1"/>
</dbReference>
<keyword evidence="11" id="KW-1185">Reference proteome</keyword>
<feature type="domain" description="Response regulatory" evidence="8">
    <location>
        <begin position="24"/>
        <end position="139"/>
    </location>
</feature>
<evidence type="ECO:0000256" key="2">
    <source>
        <dbReference type="ARBA" id="ARBA00023012"/>
    </source>
</evidence>